<keyword evidence="2 5" id="KW-0812">Transmembrane</keyword>
<dbReference type="EMBL" id="CADCXU010009028">
    <property type="protein sequence ID" value="CAA9999629.1"/>
    <property type="molecule type" value="Genomic_DNA"/>
</dbReference>
<sequence>MESDKEEYSESHIKYGKFVEVLNLTFFVIFSLEILFQFLGLGTVQYFSSHVNKIEFSAHLTRTVDVAMYFCTIYKAEELVSSLSSGDFLLGLKWVLLIRVVRIYVFMTGWLPKFLSMVEKQVEAELMRNYEVGKGYLVSLDKVMRFLSHVTIYENVYSTVKTEIEAERKKVAKVLSIIQKEHPPIAITVKTRHAIRLVTNSIADCISDLKEDGILDLNESAAISESLEKVKDDLREMPM</sequence>
<evidence type="ECO:0000256" key="2">
    <source>
        <dbReference type="ARBA" id="ARBA00022692"/>
    </source>
</evidence>
<evidence type="ECO:0000256" key="1">
    <source>
        <dbReference type="ARBA" id="ARBA00004141"/>
    </source>
</evidence>
<accession>A0A6H5GC00</accession>
<dbReference type="Pfam" id="PF00520">
    <property type="entry name" value="Ion_trans"/>
    <property type="match status" value="1"/>
</dbReference>
<evidence type="ECO:0000313" key="7">
    <source>
        <dbReference type="EMBL" id="CAA9999629.1"/>
    </source>
</evidence>
<feature type="domain" description="Ion transport" evidence="6">
    <location>
        <begin position="12"/>
        <end position="110"/>
    </location>
</feature>
<proteinExistence type="predicted"/>
<keyword evidence="3 5" id="KW-1133">Transmembrane helix</keyword>
<comment type="subcellular location">
    <subcellularLocation>
        <location evidence="1">Membrane</location>
        <topology evidence="1">Multi-pass membrane protein</topology>
    </subcellularLocation>
</comment>
<dbReference type="InterPro" id="IPR027359">
    <property type="entry name" value="Volt_channel_dom_sf"/>
</dbReference>
<evidence type="ECO:0000259" key="6">
    <source>
        <dbReference type="Pfam" id="PF00520"/>
    </source>
</evidence>
<keyword evidence="8" id="KW-1185">Reference proteome</keyword>
<evidence type="ECO:0000256" key="5">
    <source>
        <dbReference type="SAM" id="Phobius"/>
    </source>
</evidence>
<dbReference type="InterPro" id="IPR005821">
    <property type="entry name" value="Ion_trans_dom"/>
</dbReference>
<dbReference type="AlphaFoldDB" id="A0A6H5GC00"/>
<dbReference type="OrthoDB" id="441412at2759"/>
<dbReference type="GO" id="GO:0016020">
    <property type="term" value="C:membrane"/>
    <property type="evidence" value="ECO:0007669"/>
    <property type="project" value="UniProtKB-SubCell"/>
</dbReference>
<feature type="non-terminal residue" evidence="7">
    <location>
        <position position="239"/>
    </location>
</feature>
<keyword evidence="4 5" id="KW-0472">Membrane</keyword>
<organism evidence="7 8">
    <name type="scientific">Nesidiocoris tenuis</name>
    <dbReference type="NCBI Taxonomy" id="355587"/>
    <lineage>
        <taxon>Eukaryota</taxon>
        <taxon>Metazoa</taxon>
        <taxon>Ecdysozoa</taxon>
        <taxon>Arthropoda</taxon>
        <taxon>Hexapoda</taxon>
        <taxon>Insecta</taxon>
        <taxon>Pterygota</taxon>
        <taxon>Neoptera</taxon>
        <taxon>Paraneoptera</taxon>
        <taxon>Hemiptera</taxon>
        <taxon>Heteroptera</taxon>
        <taxon>Panheteroptera</taxon>
        <taxon>Cimicomorpha</taxon>
        <taxon>Miridae</taxon>
        <taxon>Dicyphina</taxon>
        <taxon>Nesidiocoris</taxon>
    </lineage>
</organism>
<dbReference type="GO" id="GO:0005216">
    <property type="term" value="F:monoatomic ion channel activity"/>
    <property type="evidence" value="ECO:0007669"/>
    <property type="project" value="InterPro"/>
</dbReference>
<reference evidence="7 8" key="1">
    <citation type="submission" date="2020-02" db="EMBL/GenBank/DDBJ databases">
        <authorList>
            <person name="Ferguson B K."/>
        </authorList>
    </citation>
    <scope>NUCLEOTIDE SEQUENCE [LARGE SCALE GENOMIC DNA]</scope>
</reference>
<evidence type="ECO:0000256" key="4">
    <source>
        <dbReference type="ARBA" id="ARBA00023136"/>
    </source>
</evidence>
<name>A0A6H5GC00_9HEMI</name>
<evidence type="ECO:0000256" key="3">
    <source>
        <dbReference type="ARBA" id="ARBA00022989"/>
    </source>
</evidence>
<dbReference type="Gene3D" id="1.20.120.350">
    <property type="entry name" value="Voltage-gated potassium channels. Chain C"/>
    <property type="match status" value="1"/>
</dbReference>
<feature type="transmembrane region" description="Helical" evidence="5">
    <location>
        <begin position="21"/>
        <end position="39"/>
    </location>
</feature>
<evidence type="ECO:0000313" key="8">
    <source>
        <dbReference type="Proteomes" id="UP000479000"/>
    </source>
</evidence>
<protein>
    <recommendedName>
        <fullName evidence="6">Ion transport domain-containing protein</fullName>
    </recommendedName>
</protein>
<dbReference type="Proteomes" id="UP000479000">
    <property type="component" value="Unassembled WGS sequence"/>
</dbReference>
<dbReference type="SUPFAM" id="SSF81324">
    <property type="entry name" value="Voltage-gated potassium channels"/>
    <property type="match status" value="1"/>
</dbReference>
<gene>
    <name evidence="7" type="ORF">NTEN_LOCUS5912</name>
</gene>